<dbReference type="PANTHER" id="PTHR35983">
    <property type="entry name" value="UPF0166 PROTEIN TM_0021"/>
    <property type="match status" value="1"/>
</dbReference>
<comment type="similarity">
    <text evidence="1">Belongs to the UPF0166 family.</text>
</comment>
<sequence length="237" mass="27110">MNADDTYPEWIGVFLMKEVKQMKYLLRIIVDELDEAYNGQNLAHLLLKFLWRNHVPGVTLRKGKMSLDGHAELHEQVAEDEPFNNLPLIFEAIIDDEVLDRIMPLILRMIPNGQVSLTFEEETIVPTEHYDIKIFTKADNKWFRKDHYEDILDLFQQHQVTWATVTEGVAGYGADHVIHRQEKFHFAHSLPIVIEGIVSGATLPDLLKAIQPLLQDGVVFTTKVDVRENTTGGNVNG</sequence>
<dbReference type="InterPro" id="IPR015867">
    <property type="entry name" value="N-reg_PII/ATP_PRibTrfase_C"/>
</dbReference>
<dbReference type="EMBL" id="JQAT01000004">
    <property type="protein sequence ID" value="KRN28201.1"/>
    <property type="molecule type" value="Genomic_DNA"/>
</dbReference>
<dbReference type="Gene3D" id="3.30.70.120">
    <property type="match status" value="2"/>
</dbReference>
<dbReference type="OrthoDB" id="9795599at2"/>
<evidence type="ECO:0000256" key="1">
    <source>
        <dbReference type="ARBA" id="ARBA00010554"/>
    </source>
</evidence>
<accession>A0A0R2FTH9</accession>
<dbReference type="InterPro" id="IPR011322">
    <property type="entry name" value="N-reg_PII-like_a/b"/>
</dbReference>
<evidence type="ECO:0000313" key="4">
    <source>
        <dbReference type="Proteomes" id="UP000051645"/>
    </source>
</evidence>
<evidence type="ECO:0000313" key="5">
    <source>
        <dbReference type="Proteomes" id="UP000051751"/>
    </source>
</evidence>
<dbReference type="PANTHER" id="PTHR35983:SF1">
    <property type="entry name" value="UPF0166 PROTEIN TM_0021"/>
    <property type="match status" value="1"/>
</dbReference>
<evidence type="ECO:0008006" key="6">
    <source>
        <dbReference type="Google" id="ProtNLM"/>
    </source>
</evidence>
<dbReference type="Pfam" id="PF02641">
    <property type="entry name" value="DUF190"/>
    <property type="match status" value="2"/>
</dbReference>
<dbReference type="PATRIC" id="fig|81857.3.peg.1666"/>
<name>A0A0R2FTH9_9LACO</name>
<comment type="caution">
    <text evidence="3">The sequence shown here is derived from an EMBL/GenBank/DDBJ whole genome shotgun (WGS) entry which is preliminary data.</text>
</comment>
<dbReference type="InterPro" id="IPR003793">
    <property type="entry name" value="UPF0166"/>
</dbReference>
<reference evidence="4 5" key="1">
    <citation type="journal article" date="2015" name="Genome Announc.">
        <title>Expanding the biotechnology potential of lactobacilli through comparative genomics of 213 strains and associated genera.</title>
        <authorList>
            <person name="Sun Z."/>
            <person name="Harris H.M."/>
            <person name="McCann A."/>
            <person name="Guo C."/>
            <person name="Argimon S."/>
            <person name="Zhang W."/>
            <person name="Yang X."/>
            <person name="Jeffery I.B."/>
            <person name="Cooney J.C."/>
            <person name="Kagawa T.F."/>
            <person name="Liu W."/>
            <person name="Song Y."/>
            <person name="Salvetti E."/>
            <person name="Wrobel A."/>
            <person name="Rasinkangas P."/>
            <person name="Parkhill J."/>
            <person name="Rea M.C."/>
            <person name="O'Sullivan O."/>
            <person name="Ritari J."/>
            <person name="Douillard F.P."/>
            <person name="Paul Ross R."/>
            <person name="Yang R."/>
            <person name="Briner A.E."/>
            <person name="Felis G.E."/>
            <person name="de Vos W.M."/>
            <person name="Barrangou R."/>
            <person name="Klaenhammer T.R."/>
            <person name="Caufield P.W."/>
            <person name="Cui Y."/>
            <person name="Zhang H."/>
            <person name="O'Toole P.W."/>
        </authorList>
    </citation>
    <scope>NUCLEOTIDE SEQUENCE [LARGE SCALE GENOMIC DNA]</scope>
    <source>
        <strain evidence="2 5">ATCC BAA-66</strain>
        <strain evidence="3 4">DSM 13344</strain>
    </source>
</reference>
<dbReference type="Proteomes" id="UP000051751">
    <property type="component" value="Unassembled WGS sequence"/>
</dbReference>
<gene>
    <name evidence="2" type="ORF">IV38_GL001655</name>
    <name evidence="3" type="ORF">IV40_GL001560</name>
</gene>
<dbReference type="STRING" id="81857.IV38_GL001655"/>
<evidence type="ECO:0000313" key="3">
    <source>
        <dbReference type="EMBL" id="KRN30923.1"/>
    </source>
</evidence>
<protein>
    <recommendedName>
        <fullName evidence="6">DUF190 domain-containing protein</fullName>
    </recommendedName>
</protein>
<organism evidence="3 4">
    <name type="scientific">Lactobacillus selangorensis</name>
    <dbReference type="NCBI Taxonomy" id="81857"/>
    <lineage>
        <taxon>Bacteria</taxon>
        <taxon>Bacillati</taxon>
        <taxon>Bacillota</taxon>
        <taxon>Bacilli</taxon>
        <taxon>Lactobacillales</taxon>
        <taxon>Lactobacillaceae</taxon>
        <taxon>Lactobacillus</taxon>
    </lineage>
</organism>
<proteinExistence type="inferred from homology"/>
<evidence type="ECO:0000313" key="2">
    <source>
        <dbReference type="EMBL" id="KRN28201.1"/>
    </source>
</evidence>
<dbReference type="SUPFAM" id="SSF54913">
    <property type="entry name" value="GlnB-like"/>
    <property type="match status" value="2"/>
</dbReference>
<dbReference type="Proteomes" id="UP000051645">
    <property type="component" value="Unassembled WGS sequence"/>
</dbReference>
<keyword evidence="4" id="KW-1185">Reference proteome</keyword>
<dbReference type="AlphaFoldDB" id="A0A0R2FTH9"/>
<dbReference type="EMBL" id="JQAZ01000005">
    <property type="protein sequence ID" value="KRN30923.1"/>
    <property type="molecule type" value="Genomic_DNA"/>
</dbReference>